<dbReference type="EMBL" id="MU005578">
    <property type="protein sequence ID" value="KAF2685569.1"/>
    <property type="molecule type" value="Genomic_DNA"/>
</dbReference>
<sequence>MRARSVTHPKYGWLHLRSNQIRDTETKLNRSKNVLGIGTAHVSGRQVPSAAQCSGRFYVFQIRELVRRVVDAWFYLQGFCLEEACIVHSLQSAASALTASDVVTTKITPHSRFVGFAGTLWVWVPQRGPVPLVLSCTCRRCKHLFRAREEVIYVKTISSALITTTGQSRACTPRRKGIPYFQNKNIARVGWCPYQVVFGALS</sequence>
<accession>A0A6G1J619</accession>
<gene>
    <name evidence="1" type="ORF">K458DRAFT_14222</name>
</gene>
<evidence type="ECO:0000313" key="2">
    <source>
        <dbReference type="Proteomes" id="UP000799291"/>
    </source>
</evidence>
<dbReference type="Proteomes" id="UP000799291">
    <property type="component" value="Unassembled WGS sequence"/>
</dbReference>
<keyword evidence="2" id="KW-1185">Reference proteome</keyword>
<protein>
    <submittedName>
        <fullName evidence="1">Uncharacterized protein</fullName>
    </submittedName>
</protein>
<organism evidence="1 2">
    <name type="scientific">Lentithecium fluviatile CBS 122367</name>
    <dbReference type="NCBI Taxonomy" id="1168545"/>
    <lineage>
        <taxon>Eukaryota</taxon>
        <taxon>Fungi</taxon>
        <taxon>Dikarya</taxon>
        <taxon>Ascomycota</taxon>
        <taxon>Pezizomycotina</taxon>
        <taxon>Dothideomycetes</taxon>
        <taxon>Pleosporomycetidae</taxon>
        <taxon>Pleosporales</taxon>
        <taxon>Massarineae</taxon>
        <taxon>Lentitheciaceae</taxon>
        <taxon>Lentithecium</taxon>
    </lineage>
</organism>
<dbReference type="AlphaFoldDB" id="A0A6G1J619"/>
<reference evidence="1" key="1">
    <citation type="journal article" date="2020" name="Stud. Mycol.">
        <title>101 Dothideomycetes genomes: a test case for predicting lifestyles and emergence of pathogens.</title>
        <authorList>
            <person name="Haridas S."/>
            <person name="Albert R."/>
            <person name="Binder M."/>
            <person name="Bloem J."/>
            <person name="Labutti K."/>
            <person name="Salamov A."/>
            <person name="Andreopoulos B."/>
            <person name="Baker S."/>
            <person name="Barry K."/>
            <person name="Bills G."/>
            <person name="Bluhm B."/>
            <person name="Cannon C."/>
            <person name="Castanera R."/>
            <person name="Culley D."/>
            <person name="Daum C."/>
            <person name="Ezra D."/>
            <person name="Gonzalez J."/>
            <person name="Henrissat B."/>
            <person name="Kuo A."/>
            <person name="Liang C."/>
            <person name="Lipzen A."/>
            <person name="Lutzoni F."/>
            <person name="Magnuson J."/>
            <person name="Mondo S."/>
            <person name="Nolan M."/>
            <person name="Ohm R."/>
            <person name="Pangilinan J."/>
            <person name="Park H.-J."/>
            <person name="Ramirez L."/>
            <person name="Alfaro M."/>
            <person name="Sun H."/>
            <person name="Tritt A."/>
            <person name="Yoshinaga Y."/>
            <person name="Zwiers L.-H."/>
            <person name="Turgeon B."/>
            <person name="Goodwin S."/>
            <person name="Spatafora J."/>
            <person name="Crous P."/>
            <person name="Grigoriev I."/>
        </authorList>
    </citation>
    <scope>NUCLEOTIDE SEQUENCE</scope>
    <source>
        <strain evidence="1">CBS 122367</strain>
    </source>
</reference>
<proteinExistence type="predicted"/>
<name>A0A6G1J619_9PLEO</name>
<evidence type="ECO:0000313" key="1">
    <source>
        <dbReference type="EMBL" id="KAF2685569.1"/>
    </source>
</evidence>